<dbReference type="STRING" id="880071.Fleli_2196"/>
<gene>
    <name evidence="2" type="ordered locus">Fleli_2196</name>
</gene>
<accession>I4AKU0</accession>
<keyword evidence="1" id="KW-0472">Membrane</keyword>
<proteinExistence type="predicted"/>
<keyword evidence="1" id="KW-1133">Transmembrane helix</keyword>
<dbReference type="Proteomes" id="UP000006054">
    <property type="component" value="Chromosome"/>
</dbReference>
<dbReference type="RefSeq" id="WP_014798022.1">
    <property type="nucleotide sequence ID" value="NC_018018.1"/>
</dbReference>
<organism evidence="2 3">
    <name type="scientific">Bernardetia litoralis (strain ATCC 23117 / DSM 6794 / NBRC 15988 / NCIMB 1366 / Fx l1 / Sio-4)</name>
    <name type="common">Flexibacter litoralis</name>
    <dbReference type="NCBI Taxonomy" id="880071"/>
    <lineage>
        <taxon>Bacteria</taxon>
        <taxon>Pseudomonadati</taxon>
        <taxon>Bacteroidota</taxon>
        <taxon>Cytophagia</taxon>
        <taxon>Cytophagales</taxon>
        <taxon>Bernardetiaceae</taxon>
        <taxon>Bernardetia</taxon>
    </lineage>
</organism>
<evidence type="ECO:0000256" key="1">
    <source>
        <dbReference type="SAM" id="Phobius"/>
    </source>
</evidence>
<dbReference type="EMBL" id="CP003345">
    <property type="protein sequence ID" value="AFM04575.1"/>
    <property type="molecule type" value="Genomic_DNA"/>
</dbReference>
<name>I4AKU0_BERLS</name>
<evidence type="ECO:0000313" key="3">
    <source>
        <dbReference type="Proteomes" id="UP000006054"/>
    </source>
</evidence>
<keyword evidence="1" id="KW-0812">Transmembrane</keyword>
<evidence type="ECO:0000313" key="2">
    <source>
        <dbReference type="EMBL" id="AFM04575.1"/>
    </source>
</evidence>
<dbReference type="HOGENOM" id="CLU_2329604_0_0_10"/>
<keyword evidence="3" id="KW-1185">Reference proteome</keyword>
<feature type="transmembrane region" description="Helical" evidence="1">
    <location>
        <begin position="50"/>
        <end position="71"/>
    </location>
</feature>
<protein>
    <submittedName>
        <fullName evidence="2">Uncharacterized protein</fullName>
    </submittedName>
</protein>
<sequence>MKQTDSNKEENFIPFLKNLDRAKPNPNLFTKIQDEIAEERIISSQKVSSFQLRFASAAAVLLIITNSYLLFGLNTTHSNQNSNNKNSVELISDFSIYK</sequence>
<dbReference type="AlphaFoldDB" id="I4AKU0"/>
<reference evidence="3" key="1">
    <citation type="submission" date="2012-06" db="EMBL/GenBank/DDBJ databases">
        <title>The complete genome of Flexibacter litoralis DSM 6794.</title>
        <authorList>
            <person name="Lucas S."/>
            <person name="Copeland A."/>
            <person name="Lapidus A."/>
            <person name="Glavina del Rio T."/>
            <person name="Dalin E."/>
            <person name="Tice H."/>
            <person name="Bruce D."/>
            <person name="Goodwin L."/>
            <person name="Pitluck S."/>
            <person name="Peters L."/>
            <person name="Ovchinnikova G."/>
            <person name="Lu M."/>
            <person name="Kyrpides N."/>
            <person name="Mavromatis K."/>
            <person name="Ivanova N."/>
            <person name="Brettin T."/>
            <person name="Detter J.C."/>
            <person name="Han C."/>
            <person name="Larimer F."/>
            <person name="Land M."/>
            <person name="Hauser L."/>
            <person name="Markowitz V."/>
            <person name="Cheng J.-F."/>
            <person name="Hugenholtz P."/>
            <person name="Woyke T."/>
            <person name="Wu D."/>
            <person name="Spring S."/>
            <person name="Lang E."/>
            <person name="Kopitz M."/>
            <person name="Brambilla E."/>
            <person name="Klenk H.-P."/>
            <person name="Eisen J.A."/>
        </authorList>
    </citation>
    <scope>NUCLEOTIDE SEQUENCE [LARGE SCALE GENOMIC DNA]</scope>
    <source>
        <strain evidence="3">ATCC 23117 / DSM 6794 / NBRC 15988 / NCIMB 1366 / Sio-4</strain>
    </source>
</reference>
<dbReference type="KEGG" id="fli:Fleli_2196"/>